<keyword evidence="3" id="KW-1185">Reference proteome</keyword>
<gene>
    <name evidence="2" type="ORF">NBEOAGPD_4373</name>
</gene>
<evidence type="ECO:0000313" key="3">
    <source>
        <dbReference type="Proteomes" id="UP001055108"/>
    </source>
</evidence>
<reference evidence="2" key="2">
    <citation type="submission" date="2021-08" db="EMBL/GenBank/DDBJ databases">
        <authorList>
            <person name="Tani A."/>
            <person name="Ola A."/>
            <person name="Ogura Y."/>
            <person name="Katsura K."/>
            <person name="Hayashi T."/>
        </authorList>
    </citation>
    <scope>NUCLEOTIDE SEQUENCE</scope>
    <source>
        <strain evidence="2">NBRC 103626</strain>
    </source>
</reference>
<protein>
    <recommendedName>
        <fullName evidence="1">Putative regulatory protein FmdB zinc ribbon domain-containing protein</fullName>
    </recommendedName>
</protein>
<dbReference type="InterPro" id="IPR013429">
    <property type="entry name" value="Regulatory_FmdB_Zinc_ribbon"/>
</dbReference>
<sequence length="109" mass="11408">MPTYDYECELCGPFTAMRPMAQFQDPCACPECGDGAPRTFLSAPAIASSDSRRRGAFAAIEASATDQRRAAAAHPADCGCCMRRLPLPGALAAGGRVFTAHGPSQRSGQ</sequence>
<organism evidence="2 3">
    <name type="scientific">Methylobacterium gregans</name>
    <dbReference type="NCBI Taxonomy" id="374424"/>
    <lineage>
        <taxon>Bacteria</taxon>
        <taxon>Pseudomonadati</taxon>
        <taxon>Pseudomonadota</taxon>
        <taxon>Alphaproteobacteria</taxon>
        <taxon>Hyphomicrobiales</taxon>
        <taxon>Methylobacteriaceae</taxon>
        <taxon>Methylobacterium</taxon>
    </lineage>
</organism>
<proteinExistence type="predicted"/>
<name>A0AA37HSK2_9HYPH</name>
<dbReference type="EMBL" id="BPQM01000128">
    <property type="protein sequence ID" value="GJD81128.1"/>
    <property type="molecule type" value="Genomic_DNA"/>
</dbReference>
<dbReference type="SMART" id="SM00834">
    <property type="entry name" value="CxxC_CXXC_SSSS"/>
    <property type="match status" value="1"/>
</dbReference>
<comment type="caution">
    <text evidence="2">The sequence shown here is derived from an EMBL/GenBank/DDBJ whole genome shotgun (WGS) entry which is preliminary data.</text>
</comment>
<evidence type="ECO:0000259" key="1">
    <source>
        <dbReference type="SMART" id="SM00834"/>
    </source>
</evidence>
<reference evidence="2" key="1">
    <citation type="journal article" date="2016" name="Front. Microbiol.">
        <title>Genome Sequence of the Piezophilic, Mesophilic Sulfate-Reducing Bacterium Desulfovibrio indicus J2T.</title>
        <authorList>
            <person name="Cao J."/>
            <person name="Maignien L."/>
            <person name="Shao Z."/>
            <person name="Alain K."/>
            <person name="Jebbar M."/>
        </authorList>
    </citation>
    <scope>NUCLEOTIDE SEQUENCE</scope>
    <source>
        <strain evidence="2">NBRC 103626</strain>
    </source>
</reference>
<dbReference type="NCBIfam" id="TIGR02605">
    <property type="entry name" value="CxxC_CxxC_SSSS"/>
    <property type="match status" value="1"/>
</dbReference>
<dbReference type="Proteomes" id="UP001055108">
    <property type="component" value="Unassembled WGS sequence"/>
</dbReference>
<dbReference type="AlphaFoldDB" id="A0AA37HSK2"/>
<feature type="domain" description="Putative regulatory protein FmdB zinc ribbon" evidence="1">
    <location>
        <begin position="1"/>
        <end position="41"/>
    </location>
</feature>
<dbReference type="RefSeq" id="WP_238306423.1">
    <property type="nucleotide sequence ID" value="NZ_BPQM01000128.1"/>
</dbReference>
<evidence type="ECO:0000313" key="2">
    <source>
        <dbReference type="EMBL" id="GJD81128.1"/>
    </source>
</evidence>
<accession>A0AA37HSK2</accession>
<dbReference type="Pfam" id="PF09723">
    <property type="entry name" value="Zn_ribbon_8"/>
    <property type="match status" value="1"/>
</dbReference>